<keyword evidence="3" id="KW-1185">Reference proteome</keyword>
<sequence length="68" mass="7494">MPLQRFVAAHSPPSQGGRGGLCPPARLRTVEPARFVLEELHVPFRAMDANPLPILYQPGGILHADNRR</sequence>
<proteinExistence type="predicted"/>
<evidence type="ECO:0000313" key="2">
    <source>
        <dbReference type="EMBL" id="REG27130.1"/>
    </source>
</evidence>
<name>A0ABX9JU76_9BACT</name>
<reference evidence="2 3" key="1">
    <citation type="submission" date="2018-08" db="EMBL/GenBank/DDBJ databases">
        <title>Genomic Encyclopedia of Archaeal and Bacterial Type Strains, Phase II (KMG-II): from individual species to whole genera.</title>
        <authorList>
            <person name="Goeker M."/>
        </authorList>
    </citation>
    <scope>NUCLEOTIDE SEQUENCE [LARGE SCALE GENOMIC DNA]</scope>
    <source>
        <strain evidence="2 3">DSM 2261</strain>
    </source>
</reference>
<dbReference type="Proteomes" id="UP000256345">
    <property type="component" value="Unassembled WGS sequence"/>
</dbReference>
<accession>A0ABX9JU76</accession>
<evidence type="ECO:0000313" key="3">
    <source>
        <dbReference type="Proteomes" id="UP000256345"/>
    </source>
</evidence>
<dbReference type="EMBL" id="QUMU01000010">
    <property type="protein sequence ID" value="REG27130.1"/>
    <property type="molecule type" value="Genomic_DNA"/>
</dbReference>
<organism evidence="2 3">
    <name type="scientific">Archangium gephyra</name>
    <dbReference type="NCBI Taxonomy" id="48"/>
    <lineage>
        <taxon>Bacteria</taxon>
        <taxon>Pseudomonadati</taxon>
        <taxon>Myxococcota</taxon>
        <taxon>Myxococcia</taxon>
        <taxon>Myxococcales</taxon>
        <taxon>Cystobacterineae</taxon>
        <taxon>Archangiaceae</taxon>
        <taxon>Archangium</taxon>
    </lineage>
</organism>
<comment type="caution">
    <text evidence="2">The sequence shown here is derived from an EMBL/GenBank/DDBJ whole genome shotgun (WGS) entry which is preliminary data.</text>
</comment>
<evidence type="ECO:0000256" key="1">
    <source>
        <dbReference type="SAM" id="MobiDB-lite"/>
    </source>
</evidence>
<protein>
    <submittedName>
        <fullName evidence="2">Uncharacterized protein</fullName>
    </submittedName>
</protein>
<feature type="region of interest" description="Disordered" evidence="1">
    <location>
        <begin position="1"/>
        <end position="22"/>
    </location>
</feature>
<gene>
    <name evidence="2" type="ORF">ATI61_110137</name>
</gene>